<dbReference type="InterPro" id="IPR036291">
    <property type="entry name" value="NAD(P)-bd_dom_sf"/>
</dbReference>
<reference evidence="6 7" key="1">
    <citation type="journal article" date="2024" name="J. Plant Pathol.">
        <title>Sequence and assembly of the genome of Seiridium unicorne, isolate CBS 538.82, causal agent of cypress canker disease.</title>
        <authorList>
            <person name="Scali E."/>
            <person name="Rocca G.D."/>
            <person name="Danti R."/>
            <person name="Garbelotto M."/>
            <person name="Barberini S."/>
            <person name="Baroncelli R."/>
            <person name="Emiliani G."/>
        </authorList>
    </citation>
    <scope>NUCLEOTIDE SEQUENCE [LARGE SCALE GENOMIC DNA]</scope>
    <source>
        <strain evidence="6 7">BM-138-508</strain>
    </source>
</reference>
<dbReference type="PRINTS" id="PR00081">
    <property type="entry name" value="GDHRDH"/>
</dbReference>
<evidence type="ECO:0000256" key="3">
    <source>
        <dbReference type="ARBA" id="ARBA00023002"/>
    </source>
</evidence>
<protein>
    <submittedName>
        <fullName evidence="6">D-arabinitol 2-dehydrogenase</fullName>
    </submittedName>
</protein>
<keyword evidence="2" id="KW-0521">NADP</keyword>
<dbReference type="Proteomes" id="UP001408356">
    <property type="component" value="Unassembled WGS sequence"/>
</dbReference>
<organism evidence="6 7">
    <name type="scientific">Seiridium unicorne</name>
    <dbReference type="NCBI Taxonomy" id="138068"/>
    <lineage>
        <taxon>Eukaryota</taxon>
        <taxon>Fungi</taxon>
        <taxon>Dikarya</taxon>
        <taxon>Ascomycota</taxon>
        <taxon>Pezizomycotina</taxon>
        <taxon>Sordariomycetes</taxon>
        <taxon>Xylariomycetidae</taxon>
        <taxon>Amphisphaeriales</taxon>
        <taxon>Sporocadaceae</taxon>
        <taxon>Seiridium</taxon>
    </lineage>
</organism>
<comment type="similarity">
    <text evidence="1">Belongs to the short-chain dehydrogenases/reductases (SDR) family.</text>
</comment>
<dbReference type="PANTHER" id="PTHR43008">
    <property type="entry name" value="BENZIL REDUCTASE"/>
    <property type="match status" value="1"/>
</dbReference>
<dbReference type="PROSITE" id="PS00061">
    <property type="entry name" value="ADH_SHORT"/>
    <property type="match status" value="1"/>
</dbReference>
<dbReference type="Gene3D" id="3.40.50.720">
    <property type="entry name" value="NAD(P)-binding Rossmann-like Domain"/>
    <property type="match status" value="1"/>
</dbReference>
<keyword evidence="3" id="KW-0560">Oxidoreductase</keyword>
<gene>
    <name evidence="6" type="ORF">SUNI508_07491</name>
</gene>
<evidence type="ECO:0000256" key="1">
    <source>
        <dbReference type="ARBA" id="ARBA00006484"/>
    </source>
</evidence>
<evidence type="ECO:0000313" key="6">
    <source>
        <dbReference type="EMBL" id="KAK9418970.1"/>
    </source>
</evidence>
<dbReference type="PANTHER" id="PTHR43008:SF4">
    <property type="entry name" value="CHAIN DEHYDROGENASE, PUTATIVE (AFU_ORTHOLOGUE AFUA_4G08710)-RELATED"/>
    <property type="match status" value="1"/>
</dbReference>
<evidence type="ECO:0000259" key="5">
    <source>
        <dbReference type="SMART" id="SM00822"/>
    </source>
</evidence>
<keyword evidence="7" id="KW-1185">Reference proteome</keyword>
<dbReference type="EMBL" id="JARVKF010000331">
    <property type="protein sequence ID" value="KAK9418970.1"/>
    <property type="molecule type" value="Genomic_DNA"/>
</dbReference>
<dbReference type="SMART" id="SM00822">
    <property type="entry name" value="PKS_KR"/>
    <property type="match status" value="1"/>
</dbReference>
<proteinExistence type="inferred from homology"/>
<evidence type="ECO:0000256" key="4">
    <source>
        <dbReference type="SAM" id="MobiDB-lite"/>
    </source>
</evidence>
<dbReference type="SUPFAM" id="SSF51735">
    <property type="entry name" value="NAD(P)-binding Rossmann-fold domains"/>
    <property type="match status" value="1"/>
</dbReference>
<dbReference type="InterPro" id="IPR002347">
    <property type="entry name" value="SDR_fam"/>
</dbReference>
<sequence>MKEGNVHDPKHREAKPSQGNPSAAVGDLFRLDGRTIIVTGASGFLGTTVAGSILESGGDVVCLDVVDAPKPADWEPVRKAAEKYAGNLTYHQCDVRDAQGITDTFSEFVPSLRYPIRGLVACAGVSDNGPATEFPAESFRRLLDINVTGTFLVAQAVAREVLKSGATASMVLVASMSGYGVDTAGYNSSKAAVHQLARSLAAEWGSRVGTPLVRVNTLSPGYIRTAATAESLQKPGMETQWVGDNMLYRLSTADEFRAPVLFLLGDEMERRTENLLKGQARRYQPTSQERSPPPFTKAQLRMFVENYSLATAKPNSNRLRKLKSSLRGIQNSGKSFDEVQGQLNQVIAELDQAFFFSLLRGDVRRDSGREASDVPVVAPQPLVKLQVQRPPFDKYLATLAHEMIHAYLWIFAHDYSHHGASDSSNLGSHSLEFCRLNLFVLDKLLVWAPESAGLLEARNSQEVEGAFLLSHFMRTGFLFSSLCNISSFMMSGSYNPNATTKIFPVQYYDRRKYRVNHIESATYGLSTGARIGVGVGQQSLVSSDWLLCFYI</sequence>
<evidence type="ECO:0000256" key="2">
    <source>
        <dbReference type="ARBA" id="ARBA00022857"/>
    </source>
</evidence>
<feature type="region of interest" description="Disordered" evidence="4">
    <location>
        <begin position="1"/>
        <end position="24"/>
    </location>
</feature>
<dbReference type="InterPro" id="IPR057326">
    <property type="entry name" value="KR_dom"/>
</dbReference>
<feature type="compositionally biased region" description="Basic and acidic residues" evidence="4">
    <location>
        <begin position="1"/>
        <end position="15"/>
    </location>
</feature>
<feature type="domain" description="Ketoreductase" evidence="5">
    <location>
        <begin position="34"/>
        <end position="226"/>
    </location>
</feature>
<name>A0ABR2UWC0_9PEZI</name>
<accession>A0ABR2UWC0</accession>
<dbReference type="Pfam" id="PF13561">
    <property type="entry name" value="adh_short_C2"/>
    <property type="match status" value="1"/>
</dbReference>
<evidence type="ECO:0000313" key="7">
    <source>
        <dbReference type="Proteomes" id="UP001408356"/>
    </source>
</evidence>
<comment type="caution">
    <text evidence="6">The sequence shown here is derived from an EMBL/GenBank/DDBJ whole genome shotgun (WGS) entry which is preliminary data.</text>
</comment>
<dbReference type="InterPro" id="IPR020904">
    <property type="entry name" value="Sc_DH/Rdtase_CS"/>
</dbReference>